<gene>
    <name evidence="1" type="ORF">GGQ80_003581</name>
</gene>
<sequence>MLLIECPHCGPRAEIEFRYSGEAHMVRPAAAAACDDATWAAYLYLRDNVRGEHAERWRHTHGCGQFFNVVRDTLTDRVVTTYPAGHARSAAGGEI</sequence>
<dbReference type="EC" id="1.5.3.1" evidence="1"/>
<name>A0A840FHK9_9SPHN</name>
<organism evidence="1 2">
    <name type="scientific">Sphingomonas jinjuensis</name>
    <dbReference type="NCBI Taxonomy" id="535907"/>
    <lineage>
        <taxon>Bacteria</taxon>
        <taxon>Pseudomonadati</taxon>
        <taxon>Pseudomonadota</taxon>
        <taxon>Alphaproteobacteria</taxon>
        <taxon>Sphingomonadales</taxon>
        <taxon>Sphingomonadaceae</taxon>
        <taxon>Sphingomonas</taxon>
    </lineage>
</organism>
<dbReference type="InterPro" id="IPR006279">
    <property type="entry name" value="SoxD"/>
</dbReference>
<protein>
    <submittedName>
        <fullName evidence="1">Sarcosine oxidase subunit delta</fullName>
        <ecNumber evidence="1">1.5.3.1</ecNumber>
    </submittedName>
</protein>
<dbReference type="NCBIfam" id="TIGR01374">
    <property type="entry name" value="soxD"/>
    <property type="match status" value="1"/>
</dbReference>
<dbReference type="GO" id="GO:0046653">
    <property type="term" value="P:tetrahydrofolate metabolic process"/>
    <property type="evidence" value="ECO:0007669"/>
    <property type="project" value="InterPro"/>
</dbReference>
<dbReference type="Gene3D" id="3.30.2270.10">
    <property type="entry name" value="Folate-binding superfamily"/>
    <property type="match status" value="1"/>
</dbReference>
<proteinExistence type="predicted"/>
<accession>A0A840FHK9</accession>
<reference evidence="1 2" key="1">
    <citation type="submission" date="2020-08" db="EMBL/GenBank/DDBJ databases">
        <title>Genomic Encyclopedia of Type Strains, Phase IV (KMG-IV): sequencing the most valuable type-strain genomes for metagenomic binning, comparative biology and taxonomic classification.</title>
        <authorList>
            <person name="Goeker M."/>
        </authorList>
    </citation>
    <scope>NUCLEOTIDE SEQUENCE [LARGE SCALE GENOMIC DNA]</scope>
    <source>
        <strain evidence="1 2">YC6723</strain>
    </source>
</reference>
<keyword evidence="1" id="KW-0560">Oxidoreductase</keyword>
<evidence type="ECO:0000313" key="2">
    <source>
        <dbReference type="Proteomes" id="UP000529795"/>
    </source>
</evidence>
<dbReference type="Proteomes" id="UP000529795">
    <property type="component" value="Unassembled WGS sequence"/>
</dbReference>
<dbReference type="RefSeq" id="WP_183987335.1">
    <property type="nucleotide sequence ID" value="NZ_JACIEV010000018.1"/>
</dbReference>
<dbReference type="AlphaFoldDB" id="A0A840FHK9"/>
<keyword evidence="2" id="KW-1185">Reference proteome</keyword>
<dbReference type="Pfam" id="PF04267">
    <property type="entry name" value="SoxD"/>
    <property type="match status" value="1"/>
</dbReference>
<dbReference type="EMBL" id="JACIEV010000018">
    <property type="protein sequence ID" value="MBB4155656.1"/>
    <property type="molecule type" value="Genomic_DNA"/>
</dbReference>
<comment type="caution">
    <text evidence="1">The sequence shown here is derived from an EMBL/GenBank/DDBJ whole genome shotgun (WGS) entry which is preliminary data.</text>
</comment>
<evidence type="ECO:0000313" key="1">
    <source>
        <dbReference type="EMBL" id="MBB4155656.1"/>
    </source>
</evidence>
<dbReference type="GO" id="GO:0008115">
    <property type="term" value="F:sarcosine oxidase activity"/>
    <property type="evidence" value="ECO:0007669"/>
    <property type="project" value="UniProtKB-EC"/>
</dbReference>
<dbReference type="InterPro" id="IPR038561">
    <property type="entry name" value="SoxD_sf"/>
</dbReference>